<dbReference type="GO" id="GO:0004029">
    <property type="term" value="F:aldehyde dehydrogenase (NAD+) activity"/>
    <property type="evidence" value="ECO:0007669"/>
    <property type="project" value="TreeGrafter"/>
</dbReference>
<dbReference type="InterPro" id="IPR036291">
    <property type="entry name" value="NAD(P)-bd_dom_sf"/>
</dbReference>
<dbReference type="EMBL" id="RCIW01000002">
    <property type="protein sequence ID" value="RLP12713.1"/>
    <property type="molecule type" value="Genomic_DNA"/>
</dbReference>
<sequence length="335" mass="37567">MKALITGATGFVGRSLVEDLLDRGHDVVVLDPDIQQTRSIFPEAVSVRQGSLTNMNTIQDAMAGVDTVFNLAKNEHPSSHRSYDSYSEGIVGTKNILASWEQNQNVSRIIVQSTIAATGPSRDGFPLTEESELRPLTNYGRCQANVEFAALRHRAETGSPVVIIRSVMTYGEGSQDWYRFFELIKKSSQHNYPLIIPGSHKNLSDFCYVKNLTRGMIDAAESDSTVGQTYFLSDSRPYTFQEIIEGIAAAYQLTPPERNFPRAPLLGISHVVDTLSGIFGFTAPLTPRDIQWMTTNYWFCSCEKARRDFGYSPEFSITDGLARTMRWLRDNWTHT</sequence>
<protein>
    <submittedName>
        <fullName evidence="2">NAD-dependent epimerase/dehydratase family protein</fullName>
    </submittedName>
</protein>
<dbReference type="PANTHER" id="PTHR48079">
    <property type="entry name" value="PROTEIN YEEZ"/>
    <property type="match status" value="1"/>
</dbReference>
<dbReference type="OrthoDB" id="9795501at2"/>
<dbReference type="InterPro" id="IPR001509">
    <property type="entry name" value="Epimerase_deHydtase"/>
</dbReference>
<name>A0A8B3FP46_9ACTN</name>
<dbReference type="AlphaFoldDB" id="A0A8B3FP46"/>
<evidence type="ECO:0000313" key="2">
    <source>
        <dbReference type="EMBL" id="RLP12713.1"/>
    </source>
</evidence>
<dbReference type="GO" id="GO:0005737">
    <property type="term" value="C:cytoplasm"/>
    <property type="evidence" value="ECO:0007669"/>
    <property type="project" value="TreeGrafter"/>
</dbReference>
<dbReference type="Gene3D" id="3.40.50.720">
    <property type="entry name" value="NAD(P)-binding Rossmann-like Domain"/>
    <property type="match status" value="1"/>
</dbReference>
<evidence type="ECO:0000259" key="1">
    <source>
        <dbReference type="Pfam" id="PF01370"/>
    </source>
</evidence>
<organism evidence="2 3">
    <name type="scientific">Propionibacterium australiense</name>
    <dbReference type="NCBI Taxonomy" id="119981"/>
    <lineage>
        <taxon>Bacteria</taxon>
        <taxon>Bacillati</taxon>
        <taxon>Actinomycetota</taxon>
        <taxon>Actinomycetes</taxon>
        <taxon>Propionibacteriales</taxon>
        <taxon>Propionibacteriaceae</taxon>
        <taxon>Propionibacterium</taxon>
    </lineage>
</organism>
<dbReference type="RefSeq" id="WP_121587882.1">
    <property type="nucleotide sequence ID" value="NZ_RCIW01000002.1"/>
</dbReference>
<reference evidence="2 3" key="1">
    <citation type="submission" date="2018-10" db="EMBL/GenBank/DDBJ databases">
        <title>Propionibacterium australiense Genome Sequencing and Assembly.</title>
        <authorList>
            <person name="Bernier A.-M."/>
            <person name="Bernard K."/>
        </authorList>
    </citation>
    <scope>NUCLEOTIDE SEQUENCE [LARGE SCALE GENOMIC DNA]</scope>
    <source>
        <strain evidence="2 3">NML98A078</strain>
    </source>
</reference>
<feature type="domain" description="NAD-dependent epimerase/dehydratase" evidence="1">
    <location>
        <begin position="3"/>
        <end position="223"/>
    </location>
</feature>
<evidence type="ECO:0000313" key="3">
    <source>
        <dbReference type="Proteomes" id="UP000279336"/>
    </source>
</evidence>
<dbReference type="Pfam" id="PF01370">
    <property type="entry name" value="Epimerase"/>
    <property type="match status" value="1"/>
</dbReference>
<dbReference type="InterPro" id="IPR051783">
    <property type="entry name" value="NAD(P)-dependent_oxidoreduct"/>
</dbReference>
<dbReference type="SUPFAM" id="SSF51735">
    <property type="entry name" value="NAD(P)-binding Rossmann-fold domains"/>
    <property type="match status" value="1"/>
</dbReference>
<gene>
    <name evidence="2" type="ORF">D7U36_01615</name>
</gene>
<comment type="caution">
    <text evidence="2">The sequence shown here is derived from an EMBL/GenBank/DDBJ whole genome shotgun (WGS) entry which is preliminary data.</text>
</comment>
<dbReference type="Proteomes" id="UP000279336">
    <property type="component" value="Unassembled WGS sequence"/>
</dbReference>
<proteinExistence type="predicted"/>
<dbReference type="PANTHER" id="PTHR48079:SF6">
    <property type="entry name" value="NAD(P)-BINDING DOMAIN-CONTAINING PROTEIN-RELATED"/>
    <property type="match status" value="1"/>
</dbReference>
<accession>A0A8B3FP46</accession>